<proteinExistence type="predicted"/>
<dbReference type="InterPro" id="IPR019181">
    <property type="entry name" value="LSM12_ABD"/>
</dbReference>
<dbReference type="InterPro" id="IPR039683">
    <property type="entry name" value="Lsm12-like"/>
</dbReference>
<evidence type="ECO:0000313" key="2">
    <source>
        <dbReference type="Proteomes" id="UP000050792"/>
    </source>
</evidence>
<dbReference type="InterPro" id="IPR047574">
    <property type="entry name" value="AD"/>
</dbReference>
<reference evidence="3" key="2">
    <citation type="submission" date="2023-11" db="UniProtKB">
        <authorList>
            <consortium name="WormBaseParasite"/>
        </authorList>
    </citation>
    <scope>IDENTIFICATION</scope>
</reference>
<dbReference type="AlphaFoldDB" id="A0AA85FSV0"/>
<sequence>MTVDNLPEPGSSITAYCSDTLIQGEVLCVDASKKLIVLQKPSSIGRPDECDILILRADYLRDLKSTKEGSPPACPELNIEKIIERIRVNERIQKEKLKFYGHDVPVDARKLAEYLETFFTVVWDKPHVVVMDHTIISPPYKESNVSCNSDAQQAKSQTDYVQRLVIRISQNVHQYTIVSLNVVQDTFIKLIKKVYSTLFICRLLFSQSFVPYKSQGIGILCLILYSTL</sequence>
<protein>
    <recommendedName>
        <fullName evidence="1">AD domain-containing protein</fullName>
    </recommendedName>
</protein>
<dbReference type="Pfam" id="PF09793">
    <property type="entry name" value="AD"/>
    <property type="match status" value="1"/>
</dbReference>
<name>A0AA85FSV0_9TREM</name>
<feature type="domain" description="AD" evidence="1">
    <location>
        <begin position="75"/>
        <end position="173"/>
    </location>
</feature>
<evidence type="ECO:0000313" key="3">
    <source>
        <dbReference type="WBParaSite" id="SRDH1_60840.6"/>
    </source>
</evidence>
<organism evidence="2 3">
    <name type="scientific">Schistosoma rodhaini</name>
    <dbReference type="NCBI Taxonomy" id="6188"/>
    <lineage>
        <taxon>Eukaryota</taxon>
        <taxon>Metazoa</taxon>
        <taxon>Spiralia</taxon>
        <taxon>Lophotrochozoa</taxon>
        <taxon>Platyhelminthes</taxon>
        <taxon>Trematoda</taxon>
        <taxon>Digenea</taxon>
        <taxon>Strigeidida</taxon>
        <taxon>Schistosomatoidea</taxon>
        <taxon>Schistosomatidae</taxon>
        <taxon>Schistosoma</taxon>
    </lineage>
</organism>
<dbReference type="PANTHER" id="PTHR13542">
    <property type="entry name" value="LSM12 HOMOLOG"/>
    <property type="match status" value="1"/>
</dbReference>
<evidence type="ECO:0000259" key="1">
    <source>
        <dbReference type="PROSITE" id="PS52001"/>
    </source>
</evidence>
<dbReference type="Pfam" id="PF21166">
    <property type="entry name" value="LSM12_LSM"/>
    <property type="match status" value="1"/>
</dbReference>
<dbReference type="PROSITE" id="PS52001">
    <property type="entry name" value="AD"/>
    <property type="match status" value="1"/>
</dbReference>
<dbReference type="WBParaSite" id="SRDH1_60840.6">
    <property type="protein sequence ID" value="SRDH1_60840.6"/>
    <property type="gene ID" value="SRDH1_60840"/>
</dbReference>
<dbReference type="InterPro" id="IPR048478">
    <property type="entry name" value="LSM12_LSM"/>
</dbReference>
<reference evidence="2" key="1">
    <citation type="submission" date="2022-06" db="EMBL/GenBank/DDBJ databases">
        <authorList>
            <person name="Berger JAMES D."/>
            <person name="Berger JAMES D."/>
        </authorList>
    </citation>
    <scope>NUCLEOTIDE SEQUENCE [LARGE SCALE GENOMIC DNA]</scope>
</reference>
<accession>A0AA85FSV0</accession>
<dbReference type="Proteomes" id="UP000050792">
    <property type="component" value="Unassembled WGS sequence"/>
</dbReference>
<keyword evidence="2" id="KW-1185">Reference proteome</keyword>